<reference evidence="3" key="1">
    <citation type="submission" date="2014-05" db="EMBL/GenBank/DDBJ databases">
        <title>Genome sequence of Mycobacterium aromaticivorans strain JS19b1T (= DSM 45407T).</title>
        <authorList>
            <person name="Kwak Y."/>
            <person name="Park G.-S."/>
            <person name="Li Q.X."/>
            <person name="Lee S.-E."/>
            <person name="Shin J.-H."/>
        </authorList>
    </citation>
    <scope>NUCLEOTIDE SEQUENCE [LARGE SCALE GENOMIC DNA]</scope>
    <source>
        <strain evidence="3">JS19b1</strain>
    </source>
</reference>
<comment type="caution">
    <text evidence="3">The sequence shown here is derived from an EMBL/GenBank/DDBJ whole genome shotgun (WGS) entry which is preliminary data.</text>
</comment>
<dbReference type="EMBL" id="JALN02000001">
    <property type="protein sequence ID" value="KDF00315.1"/>
    <property type="molecule type" value="Genomic_DNA"/>
</dbReference>
<gene>
    <name evidence="3" type="ORF">Y900_015540</name>
</gene>
<feature type="region of interest" description="Disordered" evidence="1">
    <location>
        <begin position="30"/>
        <end position="77"/>
    </location>
</feature>
<feature type="compositionally biased region" description="Pro residues" evidence="1">
    <location>
        <begin position="53"/>
        <end position="65"/>
    </location>
</feature>
<dbReference type="OrthoDB" id="4773342at2"/>
<protein>
    <recommendedName>
        <fullName evidence="5">Lipoprotein LpqJ</fullName>
    </recommendedName>
</protein>
<name>A0A064CID8_9MYCO</name>
<evidence type="ECO:0000256" key="2">
    <source>
        <dbReference type="SAM" id="SignalP"/>
    </source>
</evidence>
<feature type="chain" id="PRO_5038347022" description="Lipoprotein LpqJ" evidence="2">
    <location>
        <begin position="18"/>
        <end position="181"/>
    </location>
</feature>
<feature type="signal peptide" evidence="2">
    <location>
        <begin position="1"/>
        <end position="17"/>
    </location>
</feature>
<evidence type="ECO:0008006" key="5">
    <source>
        <dbReference type="Google" id="ProtNLM"/>
    </source>
</evidence>
<dbReference type="RefSeq" id="WP_036342937.1">
    <property type="nucleotide sequence ID" value="NZ_JALN02000001.1"/>
</dbReference>
<dbReference type="AlphaFoldDB" id="A0A064CID8"/>
<evidence type="ECO:0000313" key="3">
    <source>
        <dbReference type="EMBL" id="KDF00315.1"/>
    </source>
</evidence>
<keyword evidence="2" id="KW-0732">Signal</keyword>
<sequence>MKAGAAVVWLMAAGAAAGCSSTTDGAARCPGCGPGGEPSFPTSRPTVSTPLPTTTPSPTPSPSVPNPGGQTLPPSDTGYVYIETKSGQTRCQLNSESVGCESNFTNAPTINGTPANGVEVTAGGNLRWILGNLGDIPTTTLDYATYHAVGWTIDARSDGTRFTNDGTGHGMVVGTQGAQVF</sequence>
<feature type="compositionally biased region" description="Low complexity" evidence="1">
    <location>
        <begin position="41"/>
        <end position="52"/>
    </location>
</feature>
<keyword evidence="4" id="KW-1185">Reference proteome</keyword>
<proteinExistence type="predicted"/>
<evidence type="ECO:0000313" key="4">
    <source>
        <dbReference type="Proteomes" id="UP000022835"/>
    </source>
</evidence>
<evidence type="ECO:0000256" key="1">
    <source>
        <dbReference type="SAM" id="MobiDB-lite"/>
    </source>
</evidence>
<dbReference type="PROSITE" id="PS51257">
    <property type="entry name" value="PROKAR_LIPOPROTEIN"/>
    <property type="match status" value="1"/>
</dbReference>
<dbReference type="eggNOG" id="ENOG50320VZ">
    <property type="taxonomic scope" value="Bacteria"/>
</dbReference>
<accession>A0A064CID8</accession>
<dbReference type="Proteomes" id="UP000022835">
    <property type="component" value="Unassembled WGS sequence"/>
</dbReference>
<organism evidence="3 4">
    <name type="scientific">Mycolicibacterium aromaticivorans JS19b1 = JCM 16368</name>
    <dbReference type="NCBI Taxonomy" id="1440774"/>
    <lineage>
        <taxon>Bacteria</taxon>
        <taxon>Bacillati</taxon>
        <taxon>Actinomycetota</taxon>
        <taxon>Actinomycetes</taxon>
        <taxon>Mycobacteriales</taxon>
        <taxon>Mycobacteriaceae</taxon>
        <taxon>Mycolicibacterium</taxon>
    </lineage>
</organism>
<dbReference type="STRING" id="1440774.Y900_015540"/>